<sequence length="133" mass="15003">MSHPVYNPDEIVLEILDMIGQPLEIKDEKQLHTIWALTGLITPFYDLMGELSNWSVENDVKKHVADKYIADMFQSLSYAASISDRPDFKSLSHHAATPGGMNEKTGIEIRKAGAHIVYRNSADGILEMFRNNK</sequence>
<accession>X1T5Z0</accession>
<protein>
    <submittedName>
        <fullName evidence="1">Uncharacterized protein</fullName>
    </submittedName>
</protein>
<dbReference type="EMBL" id="BARW01006955">
    <property type="protein sequence ID" value="GAI82965.1"/>
    <property type="molecule type" value="Genomic_DNA"/>
</dbReference>
<organism evidence="1">
    <name type="scientific">marine sediment metagenome</name>
    <dbReference type="NCBI Taxonomy" id="412755"/>
    <lineage>
        <taxon>unclassified sequences</taxon>
        <taxon>metagenomes</taxon>
        <taxon>ecological metagenomes</taxon>
    </lineage>
</organism>
<reference evidence="1" key="1">
    <citation type="journal article" date="2014" name="Front. Microbiol.">
        <title>High frequency of phylogenetically diverse reductive dehalogenase-homologous genes in deep subseafloor sedimentary metagenomes.</title>
        <authorList>
            <person name="Kawai M."/>
            <person name="Futagami T."/>
            <person name="Toyoda A."/>
            <person name="Takaki Y."/>
            <person name="Nishi S."/>
            <person name="Hori S."/>
            <person name="Arai W."/>
            <person name="Tsubouchi T."/>
            <person name="Morono Y."/>
            <person name="Uchiyama I."/>
            <person name="Ito T."/>
            <person name="Fujiyama A."/>
            <person name="Inagaki F."/>
            <person name="Takami H."/>
        </authorList>
    </citation>
    <scope>NUCLEOTIDE SEQUENCE</scope>
    <source>
        <strain evidence="1">Expedition CK06-06</strain>
    </source>
</reference>
<gene>
    <name evidence="1" type="ORF">S12H4_14579</name>
</gene>
<dbReference type="AlphaFoldDB" id="X1T5Z0"/>
<name>X1T5Z0_9ZZZZ</name>
<evidence type="ECO:0000313" key="1">
    <source>
        <dbReference type="EMBL" id="GAI82965.1"/>
    </source>
</evidence>
<proteinExistence type="predicted"/>
<comment type="caution">
    <text evidence="1">The sequence shown here is derived from an EMBL/GenBank/DDBJ whole genome shotgun (WGS) entry which is preliminary data.</text>
</comment>